<organism evidence="1">
    <name type="scientific">marine sediment metagenome</name>
    <dbReference type="NCBI Taxonomy" id="412755"/>
    <lineage>
        <taxon>unclassified sequences</taxon>
        <taxon>metagenomes</taxon>
        <taxon>ecological metagenomes</taxon>
    </lineage>
</organism>
<sequence>LLLHHRLNLELSRGWRHCCGYVAANKRVPVIPGKPHGDVTVGKNDFISGKTVLIGSGGALYEDKGAASFDNTDGAITVESPFSAQIKAGTIFRILNAGAGQVAELLDSLVSYRGTTTADGAAGGGTLVCSDLTTKPDFDGNQAVIKSGPYAGQVRDIDGVTTGGTVTPHTSFSGTITTGTRFSITAIRTVPAELAALEALVTKLQGLCYYGVVTDVPFANTFTIPTLAGLGVDKFIDLSAVTPYSAFVFRDAAGGGAAPQGEYQPITAYDTGAGNFTTNAFTVLVGVGDEILIIHPFLAKIMNFAGLPPHVGSLAGNWQSGVATSGETGADLVSIGAVLTKYKLHSLLLNISALTLGATITVKLFITSPGKCRPLLYRARSRNMAAQNNTYIGGISITAGRF</sequence>
<dbReference type="EMBL" id="BART01007922">
    <property type="protein sequence ID" value="GAG65784.1"/>
    <property type="molecule type" value="Genomic_DNA"/>
</dbReference>
<gene>
    <name evidence="1" type="ORF">S01H4_17922</name>
</gene>
<reference evidence="1" key="1">
    <citation type="journal article" date="2014" name="Front. Microbiol.">
        <title>High frequency of phylogenetically diverse reductive dehalogenase-homologous genes in deep subseafloor sedimentary metagenomes.</title>
        <authorList>
            <person name="Kawai M."/>
            <person name="Futagami T."/>
            <person name="Toyoda A."/>
            <person name="Takaki Y."/>
            <person name="Nishi S."/>
            <person name="Hori S."/>
            <person name="Arai W."/>
            <person name="Tsubouchi T."/>
            <person name="Morono Y."/>
            <person name="Uchiyama I."/>
            <person name="Ito T."/>
            <person name="Fujiyama A."/>
            <person name="Inagaki F."/>
            <person name="Takami H."/>
        </authorList>
    </citation>
    <scope>NUCLEOTIDE SEQUENCE</scope>
    <source>
        <strain evidence="1">Expedition CK06-06</strain>
    </source>
</reference>
<feature type="non-terminal residue" evidence="1">
    <location>
        <position position="1"/>
    </location>
</feature>
<dbReference type="AlphaFoldDB" id="X0Z972"/>
<name>X0Z972_9ZZZZ</name>
<accession>X0Z972</accession>
<proteinExistence type="predicted"/>
<comment type="caution">
    <text evidence="1">The sequence shown here is derived from an EMBL/GenBank/DDBJ whole genome shotgun (WGS) entry which is preliminary data.</text>
</comment>
<protein>
    <submittedName>
        <fullName evidence="1">Uncharacterized protein</fullName>
    </submittedName>
</protein>
<evidence type="ECO:0000313" key="1">
    <source>
        <dbReference type="EMBL" id="GAG65784.1"/>
    </source>
</evidence>